<protein>
    <submittedName>
        <fullName evidence="1">Uncharacterized protein</fullName>
    </submittedName>
</protein>
<organism evidence="1 2">
    <name type="scientific">Flagellimonas marina</name>
    <dbReference type="NCBI Taxonomy" id="1775168"/>
    <lineage>
        <taxon>Bacteria</taxon>
        <taxon>Pseudomonadati</taxon>
        <taxon>Bacteroidota</taxon>
        <taxon>Flavobacteriia</taxon>
        <taxon>Flavobacteriales</taxon>
        <taxon>Flavobacteriaceae</taxon>
        <taxon>Flagellimonas</taxon>
    </lineage>
</organism>
<accession>A0ABV8PK81</accession>
<comment type="caution">
    <text evidence="1">The sequence shown here is derived from an EMBL/GenBank/DDBJ whole genome shotgun (WGS) entry which is preliminary data.</text>
</comment>
<reference evidence="2" key="1">
    <citation type="journal article" date="2019" name="Int. J. Syst. Evol. Microbiol.">
        <title>The Global Catalogue of Microorganisms (GCM) 10K type strain sequencing project: providing services to taxonomists for standard genome sequencing and annotation.</title>
        <authorList>
            <consortium name="The Broad Institute Genomics Platform"/>
            <consortium name="The Broad Institute Genome Sequencing Center for Infectious Disease"/>
            <person name="Wu L."/>
            <person name="Ma J."/>
        </authorList>
    </citation>
    <scope>NUCLEOTIDE SEQUENCE [LARGE SCALE GENOMIC DNA]</scope>
    <source>
        <strain evidence="2">CGMCC 1.15774</strain>
    </source>
</reference>
<dbReference type="Proteomes" id="UP001595841">
    <property type="component" value="Unassembled WGS sequence"/>
</dbReference>
<evidence type="ECO:0000313" key="2">
    <source>
        <dbReference type="Proteomes" id="UP001595841"/>
    </source>
</evidence>
<proteinExistence type="predicted"/>
<dbReference type="RefSeq" id="WP_379763013.1">
    <property type="nucleotide sequence ID" value="NZ_JBHSCL010000004.1"/>
</dbReference>
<evidence type="ECO:0000313" key="1">
    <source>
        <dbReference type="EMBL" id="MFC4219641.1"/>
    </source>
</evidence>
<keyword evidence="2" id="KW-1185">Reference proteome</keyword>
<gene>
    <name evidence="1" type="ORF">ACFOWS_05835</name>
</gene>
<dbReference type="EMBL" id="JBHSCL010000004">
    <property type="protein sequence ID" value="MFC4219641.1"/>
    <property type="molecule type" value="Genomic_DNA"/>
</dbReference>
<sequence>MWFKIISYLKFLLKSTNEHGVHSPFVFNFVTKCLYSKKKLHSNKSIDVLLKSIGYFNCENIQINTFPEIETLVGNTFENISFDVTLLDMLYTDSMSASDFLELLTKEKLHNDSMILINGIHQDRQKKQAWESLVALPNITVSIDMFHCGALFVRREQVKEHFTIRI</sequence>
<name>A0ABV8PK81_9FLAO</name>